<evidence type="ECO:0000259" key="3">
    <source>
        <dbReference type="Pfam" id="PF16859"/>
    </source>
</evidence>
<evidence type="ECO:0000313" key="4">
    <source>
        <dbReference type="EMBL" id="TDD88934.1"/>
    </source>
</evidence>
<dbReference type="InterPro" id="IPR036271">
    <property type="entry name" value="Tet_transcr_reg_TetR-rel_C_sf"/>
</dbReference>
<organism evidence="4 5">
    <name type="scientific">Actinomadura rubrisoli</name>
    <dbReference type="NCBI Taxonomy" id="2530368"/>
    <lineage>
        <taxon>Bacteria</taxon>
        <taxon>Bacillati</taxon>
        <taxon>Actinomycetota</taxon>
        <taxon>Actinomycetes</taxon>
        <taxon>Streptosporangiales</taxon>
        <taxon>Thermomonosporaceae</taxon>
        <taxon>Actinomadura</taxon>
    </lineage>
</organism>
<sequence length="119" mass="13027">PSTGSVRDDLLVTLTCLRDTLVACRGAAFKVLKEESADGKGLLHEVIRQRISQPVRDMMYEALRQGAERGEVRPEAVTRQTADVGPALIVYYNITEGTVYGDESLASVVDEVLVPIIRP</sequence>
<dbReference type="AlphaFoldDB" id="A0A4R5BX70"/>
<keyword evidence="5" id="KW-1185">Reference proteome</keyword>
<proteinExistence type="predicted"/>
<feature type="non-terminal residue" evidence="4">
    <location>
        <position position="1"/>
    </location>
</feature>
<evidence type="ECO:0000256" key="2">
    <source>
        <dbReference type="ARBA" id="ARBA00023163"/>
    </source>
</evidence>
<feature type="domain" description="Tetracyclin repressor-like C-terminal" evidence="3">
    <location>
        <begin position="1"/>
        <end position="112"/>
    </location>
</feature>
<keyword evidence="1" id="KW-0805">Transcription regulation</keyword>
<keyword evidence="2" id="KW-0804">Transcription</keyword>
<dbReference type="Proteomes" id="UP000294513">
    <property type="component" value="Unassembled WGS sequence"/>
</dbReference>
<dbReference type="InterPro" id="IPR011075">
    <property type="entry name" value="TetR_C"/>
</dbReference>
<reference evidence="4 5" key="1">
    <citation type="submission" date="2019-03" db="EMBL/GenBank/DDBJ databases">
        <title>Draft genome sequences of novel Actinobacteria.</title>
        <authorList>
            <person name="Sahin N."/>
            <person name="Ay H."/>
            <person name="Saygin H."/>
        </authorList>
    </citation>
    <scope>NUCLEOTIDE SEQUENCE [LARGE SCALE GENOMIC DNA]</scope>
    <source>
        <strain evidence="4 5">H3C3</strain>
    </source>
</reference>
<dbReference type="EMBL" id="SMKU01000061">
    <property type="protein sequence ID" value="TDD88934.1"/>
    <property type="molecule type" value="Genomic_DNA"/>
</dbReference>
<protein>
    <submittedName>
        <fullName evidence="4">TetR/AcrR family transcriptional regulator</fullName>
    </submittedName>
</protein>
<dbReference type="RefSeq" id="WP_207944627.1">
    <property type="nucleotide sequence ID" value="NZ_SMKU01000061.1"/>
</dbReference>
<dbReference type="SUPFAM" id="SSF48498">
    <property type="entry name" value="Tetracyclin repressor-like, C-terminal domain"/>
    <property type="match status" value="1"/>
</dbReference>
<accession>A0A4R5BX70</accession>
<dbReference type="Pfam" id="PF16859">
    <property type="entry name" value="TetR_C_11"/>
    <property type="match status" value="1"/>
</dbReference>
<dbReference type="Gene3D" id="1.10.357.10">
    <property type="entry name" value="Tetracycline Repressor, domain 2"/>
    <property type="match status" value="1"/>
</dbReference>
<evidence type="ECO:0000256" key="1">
    <source>
        <dbReference type="ARBA" id="ARBA00023015"/>
    </source>
</evidence>
<name>A0A4R5BX70_9ACTN</name>
<comment type="caution">
    <text evidence="4">The sequence shown here is derived from an EMBL/GenBank/DDBJ whole genome shotgun (WGS) entry which is preliminary data.</text>
</comment>
<gene>
    <name evidence="4" type="ORF">E1298_14510</name>
</gene>
<evidence type="ECO:0000313" key="5">
    <source>
        <dbReference type="Proteomes" id="UP000294513"/>
    </source>
</evidence>